<evidence type="ECO:0000259" key="20">
    <source>
        <dbReference type="PROSITE" id="PS50857"/>
    </source>
</evidence>
<dbReference type="InterPro" id="IPR011759">
    <property type="entry name" value="Cyt_c_oxidase_su2_TM_dom"/>
</dbReference>
<keyword evidence="7 18" id="KW-0812">Transmembrane</keyword>
<accession>A0A096X712</accession>
<dbReference type="GO" id="GO:0005743">
    <property type="term" value="C:mitochondrial inner membrane"/>
    <property type="evidence" value="ECO:0007669"/>
    <property type="project" value="UniProtKB-SubCell"/>
</dbReference>
<dbReference type="SUPFAM" id="SSF81464">
    <property type="entry name" value="Cytochrome c oxidase subunit II-like, transmembrane region"/>
    <property type="match status" value="1"/>
</dbReference>
<evidence type="ECO:0000256" key="12">
    <source>
        <dbReference type="ARBA" id="ARBA00022982"/>
    </source>
</evidence>
<keyword evidence="10" id="KW-0460">Magnesium</keyword>
<keyword evidence="11" id="KW-1278">Translocase</keyword>
<dbReference type="Gene3D" id="1.10.287.90">
    <property type="match status" value="1"/>
</dbReference>
<evidence type="ECO:0000256" key="13">
    <source>
        <dbReference type="ARBA" id="ARBA00022989"/>
    </source>
</evidence>
<organism evidence="22">
    <name type="scientific">Liposcelis paeta</name>
    <dbReference type="NCBI Taxonomy" id="209927"/>
    <lineage>
        <taxon>Eukaryota</taxon>
        <taxon>Metazoa</taxon>
        <taxon>Ecdysozoa</taxon>
        <taxon>Arthropoda</taxon>
        <taxon>Hexapoda</taxon>
        <taxon>Insecta</taxon>
        <taxon>Pterygota</taxon>
        <taxon>Neoptera</taxon>
        <taxon>Paraneoptera</taxon>
        <taxon>Psocodea</taxon>
        <taxon>Troctomorpha</taxon>
        <taxon>Liposcelidetae</taxon>
        <taxon>Liposcelididae</taxon>
        <taxon>Liposcelis</taxon>
    </lineage>
</organism>
<dbReference type="Pfam" id="PF00116">
    <property type="entry name" value="COX2"/>
    <property type="match status" value="1"/>
</dbReference>
<reference evidence="22" key="1">
    <citation type="journal article" date="2014" name="BMC Genomics">
        <title>Evolution of multipartite mitochondrial genomes in the booklice of the genus Liposcelis (Psocoptera).</title>
        <authorList>
            <person name="Chen S.C."/>
            <person name="Wei D.D."/>
            <person name="Shao R."/>
            <person name="Shi J.X."/>
            <person name="Dou W."/>
            <person name="Wang J.J."/>
        </authorList>
    </citation>
    <scope>NUCLEOTIDE SEQUENCE</scope>
</reference>
<evidence type="ECO:0000256" key="8">
    <source>
        <dbReference type="ARBA" id="ARBA00022723"/>
    </source>
</evidence>
<geneLocation type="mitochondrion" evidence="22"/>
<keyword evidence="8 18" id="KW-0479">Metal-binding</keyword>
<evidence type="ECO:0000256" key="10">
    <source>
        <dbReference type="ARBA" id="ARBA00022842"/>
    </source>
</evidence>
<evidence type="ECO:0000313" key="22">
    <source>
        <dbReference type="EMBL" id="AHA47091.1"/>
    </source>
</evidence>
<comment type="catalytic activity">
    <reaction evidence="17">
        <text>4 Fe(II)-[cytochrome c] + O2 + 8 H(+)(in) = 4 Fe(III)-[cytochrome c] + 2 H2O + 4 H(+)(out)</text>
        <dbReference type="Rhea" id="RHEA:11436"/>
        <dbReference type="Rhea" id="RHEA-COMP:10350"/>
        <dbReference type="Rhea" id="RHEA-COMP:14399"/>
        <dbReference type="ChEBI" id="CHEBI:15377"/>
        <dbReference type="ChEBI" id="CHEBI:15378"/>
        <dbReference type="ChEBI" id="CHEBI:15379"/>
        <dbReference type="ChEBI" id="CHEBI:29033"/>
        <dbReference type="ChEBI" id="CHEBI:29034"/>
        <dbReference type="EC" id="7.1.1.9"/>
    </reaction>
    <physiologicalReaction direction="left-to-right" evidence="17">
        <dbReference type="Rhea" id="RHEA:11437"/>
    </physiologicalReaction>
</comment>
<evidence type="ECO:0000256" key="3">
    <source>
        <dbReference type="ARBA" id="ARBA00011164"/>
    </source>
</evidence>
<evidence type="ECO:0000256" key="11">
    <source>
        <dbReference type="ARBA" id="ARBA00022967"/>
    </source>
</evidence>
<evidence type="ECO:0000256" key="4">
    <source>
        <dbReference type="ARBA" id="ARBA00015946"/>
    </source>
</evidence>
<keyword evidence="9 18" id="KW-0999">Mitochondrion inner membrane</keyword>
<feature type="transmembrane region" description="Helical" evidence="19">
    <location>
        <begin position="71"/>
        <end position="90"/>
    </location>
</feature>
<evidence type="ECO:0000256" key="18">
    <source>
        <dbReference type="RuleBase" id="RU000457"/>
    </source>
</evidence>
<feature type="transmembrane region" description="Helical" evidence="19">
    <location>
        <begin position="32"/>
        <end position="51"/>
    </location>
</feature>
<dbReference type="PROSITE" id="PS00078">
    <property type="entry name" value="COX2"/>
    <property type="match status" value="1"/>
</dbReference>
<comment type="subcellular location">
    <subcellularLocation>
        <location evidence="1 18">Mitochondrion inner membrane</location>
        <topology evidence="1 18">Multi-pass membrane protein</topology>
    </subcellularLocation>
</comment>
<comment type="function">
    <text evidence="18">Component of the cytochrome c oxidase, the last enzyme in the mitochondrial electron transport chain which drives oxidative phosphorylation. The respiratory chain contains 3 multisubunit complexes succinate dehydrogenase (complex II, CII), ubiquinol-cytochrome c oxidoreductase (cytochrome b-c1 complex, complex III, CIII) and cytochrome c oxidase (complex IV, CIV), that cooperate to transfer electrons derived from NADH and succinate to molecular oxygen, creating an electrochemical gradient over the inner membrane that drives transmembrane transport and the ATP synthase. Cytochrome c oxidase is the component of the respiratory chain that catalyzes the reduction of oxygen to water. Electrons originating from reduced cytochrome c in the intermembrane space (IMS) are transferred via the dinuclear copper A center (CU(A)) of subunit 2 and heme A of subunit 1 to the active site in subunit 1, a binuclear center (BNC) formed by heme A3 and copper B (CU(B)). The BNC reduces molecular oxygen to 2 water molecules using 4 electrons from cytochrome c in the IMS and 4 protons from the mitochondrial matrix.</text>
</comment>
<evidence type="ECO:0000256" key="15">
    <source>
        <dbReference type="ARBA" id="ARBA00023128"/>
    </source>
</evidence>
<dbReference type="InterPro" id="IPR001505">
    <property type="entry name" value="Copper_CuA"/>
</dbReference>
<keyword evidence="16 18" id="KW-0472">Membrane</keyword>
<keyword evidence="6 18" id="KW-0679">Respiratory chain</keyword>
<dbReference type="GO" id="GO:0005507">
    <property type="term" value="F:copper ion binding"/>
    <property type="evidence" value="ECO:0007669"/>
    <property type="project" value="InterPro"/>
</dbReference>
<keyword evidence="13 19" id="KW-1133">Transmembrane helix</keyword>
<dbReference type="InterPro" id="IPR002429">
    <property type="entry name" value="CcO_II-like_C"/>
</dbReference>
<dbReference type="GO" id="GO:0004129">
    <property type="term" value="F:cytochrome-c oxidase activity"/>
    <property type="evidence" value="ECO:0007669"/>
    <property type="project" value="UniProtKB-EC"/>
</dbReference>
<evidence type="ECO:0000256" key="9">
    <source>
        <dbReference type="ARBA" id="ARBA00022792"/>
    </source>
</evidence>
<keyword evidence="14 18" id="KW-0186">Copper</keyword>
<gene>
    <name evidence="22" type="primary">COX2</name>
</gene>
<dbReference type="InterPro" id="IPR045187">
    <property type="entry name" value="CcO_II"/>
</dbReference>
<dbReference type="PANTHER" id="PTHR22888">
    <property type="entry name" value="CYTOCHROME C OXIDASE, SUBUNIT II"/>
    <property type="match status" value="1"/>
</dbReference>
<name>A0A096X712_9NEOP</name>
<sequence>MISTMNISDSSIYLVESISPLMEQMEEFHDHAMMILILIFSFLTVIFYNILKEKSLNLSFFSSEIMETTWTLIPILILALLAFPSLQVLFMMEELINPILTVKVLGNQWYWSYDYGDFEKNYDSFMKNSGIFRFLEVDHSLILPLLTQTRILISSNDVIHSWTVPSLGIKIDANPGRLNMGWLYSYRVGYYYGQCSEICGVNHSYMPIKIEFCNQKFFKNWINKYCHK</sequence>
<comment type="similarity">
    <text evidence="2 18">Belongs to the cytochrome c oxidase subunit 2 family.</text>
</comment>
<dbReference type="SUPFAM" id="SSF49503">
    <property type="entry name" value="Cupredoxins"/>
    <property type="match status" value="1"/>
</dbReference>
<evidence type="ECO:0000256" key="7">
    <source>
        <dbReference type="ARBA" id="ARBA00022692"/>
    </source>
</evidence>
<evidence type="ECO:0000256" key="1">
    <source>
        <dbReference type="ARBA" id="ARBA00004448"/>
    </source>
</evidence>
<evidence type="ECO:0000256" key="19">
    <source>
        <dbReference type="SAM" id="Phobius"/>
    </source>
</evidence>
<feature type="domain" description="Cytochrome oxidase subunit II transmembrane region profile" evidence="21">
    <location>
        <begin position="6"/>
        <end position="96"/>
    </location>
</feature>
<comment type="cofactor">
    <cofactor evidence="18">
        <name>Cu cation</name>
        <dbReference type="ChEBI" id="CHEBI:23378"/>
    </cofactor>
    <text evidence="18">Binds a copper A center.</text>
</comment>
<dbReference type="PANTHER" id="PTHR22888:SF9">
    <property type="entry name" value="CYTOCHROME C OXIDASE SUBUNIT 2"/>
    <property type="match status" value="1"/>
</dbReference>
<dbReference type="Pfam" id="PF02790">
    <property type="entry name" value="COX2_TM"/>
    <property type="match status" value="1"/>
</dbReference>
<dbReference type="PRINTS" id="PR01166">
    <property type="entry name" value="CYCOXIDASEII"/>
</dbReference>
<dbReference type="Gene3D" id="2.60.40.420">
    <property type="entry name" value="Cupredoxins - blue copper proteins"/>
    <property type="match status" value="1"/>
</dbReference>
<evidence type="ECO:0000256" key="5">
    <source>
        <dbReference type="ARBA" id="ARBA00022448"/>
    </source>
</evidence>
<dbReference type="EMBL" id="KF649226">
    <property type="protein sequence ID" value="AHA47091.1"/>
    <property type="molecule type" value="Genomic_DNA"/>
</dbReference>
<dbReference type="PROSITE" id="PS50857">
    <property type="entry name" value="COX2_CUA"/>
    <property type="match status" value="1"/>
</dbReference>
<evidence type="ECO:0000256" key="2">
    <source>
        <dbReference type="ARBA" id="ARBA00007866"/>
    </source>
</evidence>
<keyword evidence="5 18" id="KW-0813">Transport</keyword>
<evidence type="ECO:0000256" key="17">
    <source>
        <dbReference type="ARBA" id="ARBA00049512"/>
    </source>
</evidence>
<evidence type="ECO:0000256" key="6">
    <source>
        <dbReference type="ARBA" id="ARBA00022660"/>
    </source>
</evidence>
<feature type="domain" description="Cytochrome oxidase subunit II copper A binding" evidence="20">
    <location>
        <begin position="97"/>
        <end position="224"/>
    </location>
</feature>
<dbReference type="InterPro" id="IPR036257">
    <property type="entry name" value="Cyt_c_oxidase_su2_TM_sf"/>
</dbReference>
<dbReference type="GO" id="GO:0042773">
    <property type="term" value="P:ATP synthesis coupled electron transport"/>
    <property type="evidence" value="ECO:0007669"/>
    <property type="project" value="TreeGrafter"/>
</dbReference>
<protein>
    <recommendedName>
        <fullName evidence="4 18">Cytochrome c oxidase subunit 2</fullName>
    </recommendedName>
</protein>
<keyword evidence="15 18" id="KW-0496">Mitochondrion</keyword>
<proteinExistence type="inferred from homology"/>
<evidence type="ECO:0000256" key="14">
    <source>
        <dbReference type="ARBA" id="ARBA00023008"/>
    </source>
</evidence>
<evidence type="ECO:0000259" key="21">
    <source>
        <dbReference type="PROSITE" id="PS50999"/>
    </source>
</evidence>
<keyword evidence="12 18" id="KW-0249">Electron transport</keyword>
<dbReference type="PROSITE" id="PS50999">
    <property type="entry name" value="COX2_TM"/>
    <property type="match status" value="1"/>
</dbReference>
<evidence type="ECO:0000256" key="16">
    <source>
        <dbReference type="ARBA" id="ARBA00023136"/>
    </source>
</evidence>
<dbReference type="InterPro" id="IPR008972">
    <property type="entry name" value="Cupredoxin"/>
</dbReference>
<comment type="subunit">
    <text evidence="3">Component of the cytochrome c oxidase (complex IV, CIV), a multisubunit enzyme composed of a catalytic core of 3 subunits and several supernumerary subunits. The complex exists as a monomer or a dimer and forms supercomplexes (SCs) in the inner mitochondrial membrane with ubiquinol-cytochrome c oxidoreductase (cytochrome b-c1 complex, complex III, CIII).</text>
</comment>
<dbReference type="AlphaFoldDB" id="A0A096X712"/>